<sequence>MPALWQANNSGRTRPPCGVLFAITRLLLAGELKKQCKKKK</sequence>
<accession>A0A8S5P9W7</accession>
<evidence type="ECO:0000313" key="1">
    <source>
        <dbReference type="EMBL" id="DAE03004.1"/>
    </source>
</evidence>
<proteinExistence type="predicted"/>
<protein>
    <submittedName>
        <fullName evidence="1">Uncharacterized protein</fullName>
    </submittedName>
</protein>
<dbReference type="EMBL" id="BK015357">
    <property type="protein sequence ID" value="DAE03004.1"/>
    <property type="molecule type" value="Genomic_DNA"/>
</dbReference>
<name>A0A8S5P9W7_9CAUD</name>
<organism evidence="1">
    <name type="scientific">Siphoviridae sp. ct0Ci105</name>
    <dbReference type="NCBI Taxonomy" id="2825292"/>
    <lineage>
        <taxon>Viruses</taxon>
        <taxon>Duplodnaviria</taxon>
        <taxon>Heunggongvirae</taxon>
        <taxon>Uroviricota</taxon>
        <taxon>Caudoviricetes</taxon>
    </lineage>
</organism>
<reference evidence="1" key="1">
    <citation type="journal article" date="2021" name="Proc. Natl. Acad. Sci. U.S.A.">
        <title>A Catalog of Tens of Thousands of Viruses from Human Metagenomes Reveals Hidden Associations with Chronic Diseases.</title>
        <authorList>
            <person name="Tisza M.J."/>
            <person name="Buck C.B."/>
        </authorList>
    </citation>
    <scope>NUCLEOTIDE SEQUENCE</scope>
    <source>
        <strain evidence="1">Ct0Ci105</strain>
    </source>
</reference>